<dbReference type="RefSeq" id="WP_107933393.1">
    <property type="nucleotide sequence ID" value="NZ_PZZN01000003.1"/>
</dbReference>
<protein>
    <submittedName>
        <fullName evidence="2">Uncharacterized protein</fullName>
    </submittedName>
</protein>
<keyword evidence="1" id="KW-1133">Transmembrane helix</keyword>
<evidence type="ECO:0000313" key="3">
    <source>
        <dbReference type="Proteomes" id="UP000240996"/>
    </source>
</evidence>
<evidence type="ECO:0000313" key="2">
    <source>
        <dbReference type="EMBL" id="PTM44681.1"/>
    </source>
</evidence>
<name>A0A2T4YMP7_9SPHN</name>
<organism evidence="2 3">
    <name type="scientific">Sphingomonas aerolata</name>
    <dbReference type="NCBI Taxonomy" id="185951"/>
    <lineage>
        <taxon>Bacteria</taxon>
        <taxon>Pseudomonadati</taxon>
        <taxon>Pseudomonadota</taxon>
        <taxon>Alphaproteobacteria</taxon>
        <taxon>Sphingomonadales</taxon>
        <taxon>Sphingomonadaceae</taxon>
        <taxon>Sphingomonas</taxon>
    </lineage>
</organism>
<sequence>MNEMEAAQSLEMMRTTRGALAARAKWSLARHAAVGLLLGGLIAGYALPGPWPMILAGACMAATAMVVARDRRRDGFFVSGYRSGRTWWVTFAMLLVGLAALVGAIVLRQRYGITWAPVAIGGGMAVFATIMSIVWERMYRQELDGARHGC</sequence>
<gene>
    <name evidence="2" type="ORF">C8J24_2888</name>
</gene>
<evidence type="ECO:0000256" key="1">
    <source>
        <dbReference type="SAM" id="Phobius"/>
    </source>
</evidence>
<dbReference type="EMBL" id="PZZN01000003">
    <property type="protein sequence ID" value="PTM44681.1"/>
    <property type="molecule type" value="Genomic_DNA"/>
</dbReference>
<feature type="transmembrane region" description="Helical" evidence="1">
    <location>
        <begin position="88"/>
        <end position="107"/>
    </location>
</feature>
<feature type="transmembrane region" description="Helical" evidence="1">
    <location>
        <begin position="113"/>
        <end position="135"/>
    </location>
</feature>
<accession>A0A2T4YMP7</accession>
<dbReference type="Proteomes" id="UP000240996">
    <property type="component" value="Unassembled WGS sequence"/>
</dbReference>
<feature type="transmembrane region" description="Helical" evidence="1">
    <location>
        <begin position="27"/>
        <end position="45"/>
    </location>
</feature>
<keyword evidence="1" id="KW-0812">Transmembrane</keyword>
<dbReference type="AlphaFoldDB" id="A0A2T4YMP7"/>
<keyword evidence="1" id="KW-0472">Membrane</keyword>
<proteinExistence type="predicted"/>
<keyword evidence="3" id="KW-1185">Reference proteome</keyword>
<comment type="caution">
    <text evidence="2">The sequence shown here is derived from an EMBL/GenBank/DDBJ whole genome shotgun (WGS) entry which is preliminary data.</text>
</comment>
<reference evidence="2 3" key="1">
    <citation type="submission" date="2018-04" db="EMBL/GenBank/DDBJ databases">
        <title>Genomic Encyclopedia of Type Strains, Phase III (KMG-III): the genomes of soil and plant-associated and newly described type strains.</title>
        <authorList>
            <person name="Whitman W."/>
        </authorList>
    </citation>
    <scope>NUCLEOTIDE SEQUENCE [LARGE SCALE GENOMIC DNA]</scope>
    <source>
        <strain evidence="2 3">NW12</strain>
    </source>
</reference>